<keyword evidence="2" id="KW-1185">Reference proteome</keyword>
<dbReference type="EMBL" id="RKMF01000025">
    <property type="protein sequence ID" value="ROZ61498.1"/>
    <property type="molecule type" value="Genomic_DNA"/>
</dbReference>
<organism evidence="1 2">
    <name type="scientific">Kocuria soli</name>
    <dbReference type="NCBI Taxonomy" id="2485125"/>
    <lineage>
        <taxon>Bacteria</taxon>
        <taxon>Bacillati</taxon>
        <taxon>Actinomycetota</taxon>
        <taxon>Actinomycetes</taxon>
        <taxon>Micrococcales</taxon>
        <taxon>Micrococcaceae</taxon>
        <taxon>Kocuria</taxon>
    </lineage>
</organism>
<dbReference type="Pfam" id="PF19952">
    <property type="entry name" value="DUF6414"/>
    <property type="match status" value="1"/>
</dbReference>
<gene>
    <name evidence="1" type="ORF">EDL96_13245</name>
</gene>
<evidence type="ECO:0000313" key="2">
    <source>
        <dbReference type="Proteomes" id="UP000270616"/>
    </source>
</evidence>
<dbReference type="OrthoDB" id="4952935at2"/>
<dbReference type="RefSeq" id="WP_123826691.1">
    <property type="nucleotide sequence ID" value="NZ_RKMF01000025.1"/>
</dbReference>
<sequence length="273" mass="29525">MRVFRSPLYLDIDILVPLANYHGIEVMVDVALSQRDRGERTGKAGANVALPIPGSPGFEFGGSRGSEAEITQARTVKDHPTNALNRLLDELAKANDITTDLSGSAITRHQIVECDGDWEISPATDVGAMLTSMVTIMSQNPSALESSAPPPEFYSLMRSDPERGSVVLETTLEGADQLHVLVLLDSGCLVDRASLDSLEDERTVFGQVDVFLPEGSQYSLEKFFLSGFSRAIRRSISAEQLLSGMGASFGRPMTINDLKIDGPLVVVKPIAIY</sequence>
<reference evidence="1 2" key="1">
    <citation type="submission" date="2018-10" db="EMBL/GenBank/DDBJ databases">
        <title>Kocuria sp. M5W7-7, whole genome shotgun sequence.</title>
        <authorList>
            <person name="Tuo L."/>
        </authorList>
    </citation>
    <scope>NUCLEOTIDE SEQUENCE [LARGE SCALE GENOMIC DNA]</scope>
    <source>
        <strain evidence="1 2">M5W7-7</strain>
    </source>
</reference>
<name>A0A3N3ZLT1_9MICC</name>
<proteinExistence type="predicted"/>
<comment type="caution">
    <text evidence="1">The sequence shown here is derived from an EMBL/GenBank/DDBJ whole genome shotgun (WGS) entry which is preliminary data.</text>
</comment>
<dbReference type="Proteomes" id="UP000270616">
    <property type="component" value="Unassembled WGS sequence"/>
</dbReference>
<dbReference type="AlphaFoldDB" id="A0A3N3ZLT1"/>
<evidence type="ECO:0000313" key="1">
    <source>
        <dbReference type="EMBL" id="ROZ61498.1"/>
    </source>
</evidence>
<accession>A0A3N3ZLT1</accession>
<dbReference type="InterPro" id="IPR045633">
    <property type="entry name" value="DUF6414"/>
</dbReference>
<protein>
    <submittedName>
        <fullName evidence="1">Uncharacterized protein</fullName>
    </submittedName>
</protein>